<gene>
    <name evidence="1" type="ORF">UT19_C0002G0005</name>
</gene>
<dbReference type="GO" id="GO:0000287">
    <property type="term" value="F:magnesium ion binding"/>
    <property type="evidence" value="ECO:0007669"/>
    <property type="project" value="TreeGrafter"/>
</dbReference>
<dbReference type="PANTHER" id="PTHR10000">
    <property type="entry name" value="PHOSPHOSERINE PHOSPHATASE"/>
    <property type="match status" value="1"/>
</dbReference>
<name>A0A0G0LR45_9BACT</name>
<protein>
    <recommendedName>
        <fullName evidence="3">HAD-superfamily hydrolase, subfamily IIB</fullName>
    </recommendedName>
</protein>
<dbReference type="Gene3D" id="3.40.50.1000">
    <property type="entry name" value="HAD superfamily/HAD-like"/>
    <property type="match status" value="1"/>
</dbReference>
<dbReference type="GO" id="GO:0005829">
    <property type="term" value="C:cytosol"/>
    <property type="evidence" value="ECO:0007669"/>
    <property type="project" value="TreeGrafter"/>
</dbReference>
<organism evidence="1 2">
    <name type="scientific">Candidatus Woesebacteria bacterium GW2011_GWB1_39_10b</name>
    <dbReference type="NCBI Taxonomy" id="1618573"/>
    <lineage>
        <taxon>Bacteria</taxon>
        <taxon>Candidatus Woeseibacteriota</taxon>
    </lineage>
</organism>
<dbReference type="InterPro" id="IPR036412">
    <property type="entry name" value="HAD-like_sf"/>
</dbReference>
<evidence type="ECO:0000313" key="2">
    <source>
        <dbReference type="Proteomes" id="UP000034932"/>
    </source>
</evidence>
<dbReference type="Pfam" id="PF08282">
    <property type="entry name" value="Hydrolase_3"/>
    <property type="match status" value="1"/>
</dbReference>
<accession>A0A0G0LR45</accession>
<reference evidence="1 2" key="1">
    <citation type="journal article" date="2015" name="Nature">
        <title>rRNA introns, odd ribosomes, and small enigmatic genomes across a large radiation of phyla.</title>
        <authorList>
            <person name="Brown C.T."/>
            <person name="Hug L.A."/>
            <person name="Thomas B.C."/>
            <person name="Sharon I."/>
            <person name="Castelle C.J."/>
            <person name="Singh A."/>
            <person name="Wilkins M.J."/>
            <person name="Williams K.H."/>
            <person name="Banfield J.F."/>
        </authorList>
    </citation>
    <scope>NUCLEOTIDE SEQUENCE [LARGE SCALE GENOMIC DNA]</scope>
</reference>
<dbReference type="AlphaFoldDB" id="A0A0G0LR45"/>
<comment type="caution">
    <text evidence="1">The sequence shown here is derived from an EMBL/GenBank/DDBJ whole genome shotgun (WGS) entry which is preliminary data.</text>
</comment>
<evidence type="ECO:0008006" key="3">
    <source>
        <dbReference type="Google" id="ProtNLM"/>
    </source>
</evidence>
<proteinExistence type="predicted"/>
<dbReference type="Proteomes" id="UP000034932">
    <property type="component" value="Unassembled WGS sequence"/>
</dbReference>
<sequence>MSKDFEPIPSEILFLKEKIFSYGCHVFFDIDGTIKGSYTPEAPAGFDPKLPYLLATLNDIPGISVGVCTSQSPKELHSFLLRMDSVIDGKLLNGLSVLEDGHILVESGSYMLTDYIKLISPEAKKQIDTLKAELKRLWIPADDTQLAKDGWGFFPGVVTPVALPEGKYQGAVTMSVWERGPDINNPSYQGQYEPVAAFVSQLAQNLGTDLVECKEAGNGTLRIVEQGKSKESALATLANQGIIELKNTVYVGDGLNDIAPAQLVTSHGGGLVAVSNAIPELKVMATYNTKNQFSHGVVETLSLILLS</sequence>
<dbReference type="Gene3D" id="3.90.1070.10">
    <property type="match status" value="1"/>
</dbReference>
<dbReference type="InterPro" id="IPR023214">
    <property type="entry name" value="HAD_sf"/>
</dbReference>
<dbReference type="GO" id="GO:0016791">
    <property type="term" value="F:phosphatase activity"/>
    <property type="evidence" value="ECO:0007669"/>
    <property type="project" value="TreeGrafter"/>
</dbReference>
<dbReference type="SUPFAM" id="SSF56784">
    <property type="entry name" value="HAD-like"/>
    <property type="match status" value="1"/>
</dbReference>
<dbReference type="EMBL" id="LBVW01000002">
    <property type="protein sequence ID" value="KKQ94363.1"/>
    <property type="molecule type" value="Genomic_DNA"/>
</dbReference>
<dbReference type="STRING" id="1618573.UT19_C0002G0005"/>
<dbReference type="PANTHER" id="PTHR10000:SF8">
    <property type="entry name" value="HAD SUPERFAMILY HYDROLASE-LIKE, TYPE 3"/>
    <property type="match status" value="1"/>
</dbReference>
<evidence type="ECO:0000313" key="1">
    <source>
        <dbReference type="EMBL" id="KKQ94363.1"/>
    </source>
</evidence>